<organism evidence="2 3">
    <name type="scientific">Sphaeroforma arctica JP610</name>
    <dbReference type="NCBI Taxonomy" id="667725"/>
    <lineage>
        <taxon>Eukaryota</taxon>
        <taxon>Ichthyosporea</taxon>
        <taxon>Ichthyophonida</taxon>
        <taxon>Sphaeroforma</taxon>
    </lineage>
</organism>
<feature type="non-terminal residue" evidence="2">
    <location>
        <position position="119"/>
    </location>
</feature>
<dbReference type="GeneID" id="25911933"/>
<evidence type="ECO:0000313" key="2">
    <source>
        <dbReference type="EMBL" id="KNC76061.1"/>
    </source>
</evidence>
<dbReference type="RefSeq" id="XP_014149963.1">
    <property type="nucleotide sequence ID" value="XM_014294488.1"/>
</dbReference>
<accession>A0A0L0FHZ3</accession>
<protein>
    <submittedName>
        <fullName evidence="2">Uncharacterized protein</fullName>
    </submittedName>
</protein>
<dbReference type="EMBL" id="KQ243277">
    <property type="protein sequence ID" value="KNC76061.1"/>
    <property type="molecule type" value="Genomic_DNA"/>
</dbReference>
<sequence>MATNRLYEGNRECTLDQHVRQLLQQQETAAAVLIDDDAQIRVTADQEAQLRRGTVARVDAPDFEPKAKAKTSQSQSAPLCNGPAVLSKDSPLMYMLQFEPKRLKRHRTQLCQYDDSACP</sequence>
<evidence type="ECO:0000256" key="1">
    <source>
        <dbReference type="SAM" id="MobiDB-lite"/>
    </source>
</evidence>
<keyword evidence="3" id="KW-1185">Reference proteome</keyword>
<feature type="region of interest" description="Disordered" evidence="1">
    <location>
        <begin position="59"/>
        <end position="82"/>
    </location>
</feature>
<proteinExistence type="predicted"/>
<dbReference type="Proteomes" id="UP000054560">
    <property type="component" value="Unassembled WGS sequence"/>
</dbReference>
<evidence type="ECO:0000313" key="3">
    <source>
        <dbReference type="Proteomes" id="UP000054560"/>
    </source>
</evidence>
<dbReference type="AlphaFoldDB" id="A0A0L0FHZ3"/>
<gene>
    <name evidence="2" type="ORF">SARC_11429</name>
</gene>
<name>A0A0L0FHZ3_9EUKA</name>
<reference evidence="2 3" key="1">
    <citation type="submission" date="2011-02" db="EMBL/GenBank/DDBJ databases">
        <title>The Genome Sequence of Sphaeroforma arctica JP610.</title>
        <authorList>
            <consortium name="The Broad Institute Genome Sequencing Platform"/>
            <person name="Russ C."/>
            <person name="Cuomo C."/>
            <person name="Young S.K."/>
            <person name="Zeng Q."/>
            <person name="Gargeya S."/>
            <person name="Alvarado L."/>
            <person name="Berlin A."/>
            <person name="Chapman S.B."/>
            <person name="Chen Z."/>
            <person name="Freedman E."/>
            <person name="Gellesch M."/>
            <person name="Goldberg J."/>
            <person name="Griggs A."/>
            <person name="Gujja S."/>
            <person name="Heilman E."/>
            <person name="Heiman D."/>
            <person name="Howarth C."/>
            <person name="Mehta T."/>
            <person name="Neiman D."/>
            <person name="Pearson M."/>
            <person name="Roberts A."/>
            <person name="Saif S."/>
            <person name="Shea T."/>
            <person name="Shenoy N."/>
            <person name="Sisk P."/>
            <person name="Stolte C."/>
            <person name="Sykes S."/>
            <person name="White J."/>
            <person name="Yandava C."/>
            <person name="Burger G."/>
            <person name="Gray M.W."/>
            <person name="Holland P.W.H."/>
            <person name="King N."/>
            <person name="Lang F.B.F."/>
            <person name="Roger A.J."/>
            <person name="Ruiz-Trillo I."/>
            <person name="Haas B."/>
            <person name="Nusbaum C."/>
            <person name="Birren B."/>
        </authorList>
    </citation>
    <scope>NUCLEOTIDE SEQUENCE [LARGE SCALE GENOMIC DNA]</scope>
    <source>
        <strain evidence="2 3">JP610</strain>
    </source>
</reference>